<proteinExistence type="inferred from homology"/>
<keyword evidence="4" id="KW-1185">Reference proteome</keyword>
<dbReference type="PANTHER" id="PTHR42928:SF3">
    <property type="entry name" value="UPF0065 PROTEIN YFLP"/>
    <property type="match status" value="1"/>
</dbReference>
<keyword evidence="3" id="KW-0675">Receptor</keyword>
<keyword evidence="2" id="KW-0732">Signal</keyword>
<dbReference type="OrthoDB" id="8881899at2"/>
<dbReference type="InterPro" id="IPR042100">
    <property type="entry name" value="Bug_dom1"/>
</dbReference>
<dbReference type="AlphaFoldDB" id="A0A1H0QKI1"/>
<name>A0A1H0QKI1_HALAD</name>
<dbReference type="STRING" id="240303.SAMN05421677_11341"/>
<dbReference type="PROSITE" id="PS51257">
    <property type="entry name" value="PROKAR_LIPOPROTEIN"/>
    <property type="match status" value="1"/>
</dbReference>
<accession>A0A1H0QKI1</accession>
<organism evidence="3 4">
    <name type="scientific">Halobacillus aidingensis</name>
    <dbReference type="NCBI Taxonomy" id="240303"/>
    <lineage>
        <taxon>Bacteria</taxon>
        <taxon>Bacillati</taxon>
        <taxon>Bacillota</taxon>
        <taxon>Bacilli</taxon>
        <taxon>Bacillales</taxon>
        <taxon>Bacillaceae</taxon>
        <taxon>Halobacillus</taxon>
    </lineage>
</organism>
<dbReference type="InterPro" id="IPR005064">
    <property type="entry name" value="BUG"/>
</dbReference>
<sequence length="373" mass="41462">MRKMYALTLLLVLNLFLAGCQPLSIVSSIGTSSKEEQGYNEDLLTMVVPYGSGGGTDVFARFMAAPLSNHIKNQPSIQVENVPGGGSITGTNEYVNSYDKDGTNLVTTSASTHIPYLLNQSSVQYSFDELTPLVGAPTGGVVYGSTDLNIQDGFDLGQVKEKLYYAGMSPTGLDLTTLLSFEVLEIDAKAVLGYEGRGPARVAFEQGESNIDFQTTTSYKQNIEPKVENGKAVPLYSLGQIDENGAVVRDPQFPDLPTVKEIYKELHGSEPKGQAWETYKHFLNATYTLQKVIWVHKDAPESAKEELKKAANQLMKDEQFQQKSSIILEDYEIYSQAELEKRIENLEKNMNQETINWIYDFLLREHGVDVRKL</sequence>
<evidence type="ECO:0000256" key="1">
    <source>
        <dbReference type="ARBA" id="ARBA00006987"/>
    </source>
</evidence>
<dbReference type="EMBL" id="FNIZ01000013">
    <property type="protein sequence ID" value="SDP17891.1"/>
    <property type="molecule type" value="Genomic_DNA"/>
</dbReference>
<feature type="chain" id="PRO_5038622155" evidence="2">
    <location>
        <begin position="19"/>
        <end position="373"/>
    </location>
</feature>
<dbReference type="Gene3D" id="3.40.190.10">
    <property type="entry name" value="Periplasmic binding protein-like II"/>
    <property type="match status" value="1"/>
</dbReference>
<dbReference type="Proteomes" id="UP000198860">
    <property type="component" value="Unassembled WGS sequence"/>
</dbReference>
<feature type="signal peptide" evidence="2">
    <location>
        <begin position="1"/>
        <end position="18"/>
    </location>
</feature>
<comment type="similarity">
    <text evidence="1">Belongs to the UPF0065 (bug) family.</text>
</comment>
<dbReference type="PANTHER" id="PTHR42928">
    <property type="entry name" value="TRICARBOXYLATE-BINDING PROTEIN"/>
    <property type="match status" value="1"/>
</dbReference>
<evidence type="ECO:0000313" key="4">
    <source>
        <dbReference type="Proteomes" id="UP000198860"/>
    </source>
</evidence>
<evidence type="ECO:0000256" key="2">
    <source>
        <dbReference type="SAM" id="SignalP"/>
    </source>
</evidence>
<gene>
    <name evidence="3" type="ORF">SAMN05421677_11341</name>
</gene>
<dbReference type="Gene3D" id="3.40.190.150">
    <property type="entry name" value="Bordetella uptake gene, domain 1"/>
    <property type="match status" value="1"/>
</dbReference>
<evidence type="ECO:0000313" key="3">
    <source>
        <dbReference type="EMBL" id="SDP17891.1"/>
    </source>
</evidence>
<reference evidence="4" key="1">
    <citation type="submission" date="2016-10" db="EMBL/GenBank/DDBJ databases">
        <authorList>
            <person name="Varghese N."/>
            <person name="Submissions S."/>
        </authorList>
    </citation>
    <scope>NUCLEOTIDE SEQUENCE [LARGE SCALE GENOMIC DNA]</scope>
    <source>
        <strain evidence="4">CGMCC 1.3703</strain>
    </source>
</reference>
<protein>
    <submittedName>
        <fullName evidence="3">Tripartite-type tricarboxylate transporter, receptor component TctC</fullName>
    </submittedName>
</protein>